<feature type="chain" id="PRO_5046944183" evidence="1">
    <location>
        <begin position="20"/>
        <end position="165"/>
    </location>
</feature>
<dbReference type="Pfam" id="PF09832">
    <property type="entry name" value="DUF2059"/>
    <property type="match status" value="1"/>
</dbReference>
<evidence type="ECO:0000313" key="3">
    <source>
        <dbReference type="EMBL" id="MDU0354466.1"/>
    </source>
</evidence>
<evidence type="ECO:0000259" key="2">
    <source>
        <dbReference type="Pfam" id="PF09832"/>
    </source>
</evidence>
<proteinExistence type="predicted"/>
<dbReference type="RefSeq" id="WP_316026063.1">
    <property type="nucleotide sequence ID" value="NZ_JAWDIO010000002.1"/>
</dbReference>
<comment type="caution">
    <text evidence="3">The sequence shown here is derived from an EMBL/GenBank/DDBJ whole genome shotgun (WGS) entry which is preliminary data.</text>
</comment>
<dbReference type="EMBL" id="JAWDIO010000002">
    <property type="protein sequence ID" value="MDU0354466.1"/>
    <property type="molecule type" value="Genomic_DNA"/>
</dbReference>
<sequence>MLKVILMSSALLFSQVTLADELTEEKKQVIDEMLDITGALKIGEMMGQAASNQMIAMMRQQNKDIDPKVEGIIKDEMNAIMHDEFIANGFVNQMSYKIYHKHFSLQELKEIVDFYKTKTGSKMASLLPEITQQSMMEGQKHGASLGPKIQQRLQARFAAEGVGPK</sequence>
<keyword evidence="1" id="KW-0732">Signal</keyword>
<reference evidence="3 4" key="1">
    <citation type="submission" date="2023-10" db="EMBL/GenBank/DDBJ databases">
        <title>Glaciecola aquimarina strain GGW-M5 nov., isolated from a coastal seawater.</title>
        <authorList>
            <person name="Bayburt H."/>
            <person name="Kim J.M."/>
            <person name="Choi B.J."/>
            <person name="Jeon C.O."/>
        </authorList>
    </citation>
    <scope>NUCLEOTIDE SEQUENCE [LARGE SCALE GENOMIC DNA]</scope>
    <source>
        <strain evidence="3 4">KCTC 32108</strain>
    </source>
</reference>
<protein>
    <submittedName>
        <fullName evidence="3">DUF2059 domain-containing protein</fullName>
    </submittedName>
</protein>
<feature type="domain" description="DUF2059" evidence="2">
    <location>
        <begin position="93"/>
        <end position="147"/>
    </location>
</feature>
<organism evidence="3 4">
    <name type="scientific">Paraglaciecola aquimarina</name>
    <dbReference type="NCBI Taxonomy" id="1235557"/>
    <lineage>
        <taxon>Bacteria</taxon>
        <taxon>Pseudomonadati</taxon>
        <taxon>Pseudomonadota</taxon>
        <taxon>Gammaproteobacteria</taxon>
        <taxon>Alteromonadales</taxon>
        <taxon>Alteromonadaceae</taxon>
        <taxon>Paraglaciecola</taxon>
    </lineage>
</organism>
<dbReference type="Proteomes" id="UP001247805">
    <property type="component" value="Unassembled WGS sequence"/>
</dbReference>
<keyword evidence="4" id="KW-1185">Reference proteome</keyword>
<name>A0ABU3SWS3_9ALTE</name>
<feature type="signal peptide" evidence="1">
    <location>
        <begin position="1"/>
        <end position="19"/>
    </location>
</feature>
<dbReference type="InterPro" id="IPR018637">
    <property type="entry name" value="DUF2059"/>
</dbReference>
<accession>A0ABU3SWS3</accession>
<gene>
    <name evidence="3" type="ORF">RS130_11440</name>
</gene>
<evidence type="ECO:0000313" key="4">
    <source>
        <dbReference type="Proteomes" id="UP001247805"/>
    </source>
</evidence>
<evidence type="ECO:0000256" key="1">
    <source>
        <dbReference type="SAM" id="SignalP"/>
    </source>
</evidence>